<protein>
    <submittedName>
        <fullName evidence="1">Uncharacterized protein</fullName>
    </submittedName>
</protein>
<name>A0A0A9PP75_ARUDO</name>
<accession>A0A0A9PP75</accession>
<organism evidence="1">
    <name type="scientific">Arundo donax</name>
    <name type="common">Giant reed</name>
    <name type="synonym">Donax arundinaceus</name>
    <dbReference type="NCBI Taxonomy" id="35708"/>
    <lineage>
        <taxon>Eukaryota</taxon>
        <taxon>Viridiplantae</taxon>
        <taxon>Streptophyta</taxon>
        <taxon>Embryophyta</taxon>
        <taxon>Tracheophyta</taxon>
        <taxon>Spermatophyta</taxon>
        <taxon>Magnoliopsida</taxon>
        <taxon>Liliopsida</taxon>
        <taxon>Poales</taxon>
        <taxon>Poaceae</taxon>
        <taxon>PACMAD clade</taxon>
        <taxon>Arundinoideae</taxon>
        <taxon>Arundineae</taxon>
        <taxon>Arundo</taxon>
    </lineage>
</organism>
<dbReference type="EMBL" id="GBRH01234726">
    <property type="protein sequence ID" value="JAD63169.1"/>
    <property type="molecule type" value="Transcribed_RNA"/>
</dbReference>
<sequence>MRARAKDWSVS</sequence>
<evidence type="ECO:0000313" key="1">
    <source>
        <dbReference type="EMBL" id="JAD63169.1"/>
    </source>
</evidence>
<reference evidence="1" key="2">
    <citation type="journal article" date="2015" name="Data Brief">
        <title>Shoot transcriptome of the giant reed, Arundo donax.</title>
        <authorList>
            <person name="Barrero R.A."/>
            <person name="Guerrero F.D."/>
            <person name="Moolhuijzen P."/>
            <person name="Goolsby J.A."/>
            <person name="Tidwell J."/>
            <person name="Bellgard S.E."/>
            <person name="Bellgard M.I."/>
        </authorList>
    </citation>
    <scope>NUCLEOTIDE SEQUENCE</scope>
    <source>
        <tissue evidence="1">Shoot tissue taken approximately 20 cm above the soil surface</tissue>
    </source>
</reference>
<proteinExistence type="predicted"/>
<reference evidence="1" key="1">
    <citation type="submission" date="2014-09" db="EMBL/GenBank/DDBJ databases">
        <authorList>
            <person name="Magalhaes I.L.F."/>
            <person name="Oliveira U."/>
            <person name="Santos F.R."/>
            <person name="Vidigal T.H.D.A."/>
            <person name="Brescovit A.D."/>
            <person name="Santos A.J."/>
        </authorList>
    </citation>
    <scope>NUCLEOTIDE SEQUENCE</scope>
    <source>
        <tissue evidence="1">Shoot tissue taken approximately 20 cm above the soil surface</tissue>
    </source>
</reference>